<dbReference type="Proteomes" id="UP000094444">
    <property type="component" value="Unassembled WGS sequence"/>
</dbReference>
<dbReference type="InParanoid" id="A0A2P5HLQ2"/>
<evidence type="ECO:0000313" key="3">
    <source>
        <dbReference type="Proteomes" id="UP000094444"/>
    </source>
</evidence>
<dbReference type="EMBL" id="MAVT02001345">
    <property type="protein sequence ID" value="POS71198.1"/>
    <property type="molecule type" value="Genomic_DNA"/>
</dbReference>
<dbReference type="OrthoDB" id="5241070at2759"/>
<feature type="region of interest" description="Disordered" evidence="1">
    <location>
        <begin position="102"/>
        <end position="127"/>
    </location>
</feature>
<gene>
    <name evidence="2" type="ORF">DHEL01_v210413</name>
</gene>
<protein>
    <submittedName>
        <fullName evidence="2">Uncharacterized protein</fullName>
    </submittedName>
</protein>
<reference evidence="2" key="1">
    <citation type="submission" date="2017-09" db="EMBL/GenBank/DDBJ databases">
        <title>Polyketide synthases of a Diaporthe helianthi virulent isolate.</title>
        <authorList>
            <person name="Baroncelli R."/>
        </authorList>
    </citation>
    <scope>NUCLEOTIDE SEQUENCE [LARGE SCALE GENOMIC DNA]</scope>
    <source>
        <strain evidence="2">7/96</strain>
    </source>
</reference>
<evidence type="ECO:0000256" key="1">
    <source>
        <dbReference type="SAM" id="MobiDB-lite"/>
    </source>
</evidence>
<organism evidence="2 3">
    <name type="scientific">Diaporthe helianthi</name>
    <dbReference type="NCBI Taxonomy" id="158607"/>
    <lineage>
        <taxon>Eukaryota</taxon>
        <taxon>Fungi</taxon>
        <taxon>Dikarya</taxon>
        <taxon>Ascomycota</taxon>
        <taxon>Pezizomycotina</taxon>
        <taxon>Sordariomycetes</taxon>
        <taxon>Sordariomycetidae</taxon>
        <taxon>Diaporthales</taxon>
        <taxon>Diaporthaceae</taxon>
        <taxon>Diaporthe</taxon>
    </lineage>
</organism>
<sequence>MPSLPCYVCEFGLPTGVHLMTVSTTSNTASPDPTPAVTVQACSTCETSVFKTSVLGFTPGARCYGCHPSGTGDAAVASMTLESHELETVSLVGGPALDEVAGAGGGSAPAANTPLAPPSASPTSLTAGASRNTVQAGVVGVLVGLMLVV</sequence>
<name>A0A2P5HLQ2_DIAHE</name>
<keyword evidence="3" id="KW-1185">Reference proteome</keyword>
<accession>A0A2P5HLQ2</accession>
<proteinExistence type="predicted"/>
<evidence type="ECO:0000313" key="2">
    <source>
        <dbReference type="EMBL" id="POS71198.1"/>
    </source>
</evidence>
<dbReference type="STRING" id="158607.A0A2P5HLQ2"/>
<dbReference type="AlphaFoldDB" id="A0A2P5HLQ2"/>
<comment type="caution">
    <text evidence="2">The sequence shown here is derived from an EMBL/GenBank/DDBJ whole genome shotgun (WGS) entry which is preliminary data.</text>
</comment>